<dbReference type="Proteomes" id="UP000322667">
    <property type="component" value="Chromosome D11"/>
</dbReference>
<dbReference type="InterPro" id="IPR003340">
    <property type="entry name" value="B3_DNA-bd"/>
</dbReference>
<gene>
    <name evidence="7" type="ORF">ES332_D11G374300v1</name>
</gene>
<dbReference type="PANTHER" id="PTHR31541">
    <property type="entry name" value="B3 DOMAIN PLANT PROTEIN-RELATED"/>
    <property type="match status" value="1"/>
</dbReference>
<dbReference type="PANTHER" id="PTHR31541:SF25">
    <property type="entry name" value="GAMMA-GLIADIN B"/>
    <property type="match status" value="1"/>
</dbReference>
<evidence type="ECO:0000313" key="7">
    <source>
        <dbReference type="EMBL" id="TYH46924.1"/>
    </source>
</evidence>
<evidence type="ECO:0000256" key="3">
    <source>
        <dbReference type="ARBA" id="ARBA00023125"/>
    </source>
</evidence>
<dbReference type="EMBL" id="CM017633">
    <property type="protein sequence ID" value="TYH46924.1"/>
    <property type="molecule type" value="Genomic_DNA"/>
</dbReference>
<dbReference type="InterPro" id="IPR005508">
    <property type="entry name" value="At2g31720-like"/>
</dbReference>
<keyword evidence="2" id="KW-0805">Transcription regulation</keyword>
<dbReference type="GO" id="GO:0003677">
    <property type="term" value="F:DNA binding"/>
    <property type="evidence" value="ECO:0007669"/>
    <property type="project" value="UniProtKB-KW"/>
</dbReference>
<name>A0A5D2IWZ3_GOSTO</name>
<sequence length="205" mass="24380">MELLSSEDFKNTKIEPEWTAMDYLLEVVRVEQEKMQEQIFMKEKKNGQLKRKRRIQEDSNKNKRPITSYPSKPLLPEGLKRHIVENMGGSNCVLVIQKQLFFSDVNPQASRLLIPFSQVESHEFLNESEVERLKKKEAIKACLVEPSMEETEINFKWWDMRKNSMYVITTYWNSIVKNNRLKVEDVVQLWSFRVNSTLYFALQKL</sequence>
<dbReference type="InterPro" id="IPR015300">
    <property type="entry name" value="DNA-bd_pseudobarrel_sf"/>
</dbReference>
<reference evidence="7 8" key="1">
    <citation type="submission" date="2019-07" db="EMBL/GenBank/DDBJ databases">
        <title>WGS assembly of Gossypium tomentosum.</title>
        <authorList>
            <person name="Chen Z.J."/>
            <person name="Sreedasyam A."/>
            <person name="Ando A."/>
            <person name="Song Q."/>
            <person name="De L."/>
            <person name="Hulse-Kemp A."/>
            <person name="Ding M."/>
            <person name="Ye W."/>
            <person name="Kirkbride R."/>
            <person name="Jenkins J."/>
            <person name="Plott C."/>
            <person name="Lovell J."/>
            <person name="Lin Y.-M."/>
            <person name="Vaughn R."/>
            <person name="Liu B."/>
            <person name="Li W."/>
            <person name="Simpson S."/>
            <person name="Scheffler B."/>
            <person name="Saski C."/>
            <person name="Grover C."/>
            <person name="Hu G."/>
            <person name="Conover J."/>
            <person name="Carlson J."/>
            <person name="Shu S."/>
            <person name="Boston L."/>
            <person name="Williams M."/>
            <person name="Peterson D."/>
            <person name="Mcgee K."/>
            <person name="Jones D."/>
            <person name="Wendel J."/>
            <person name="Stelly D."/>
            <person name="Grimwood J."/>
            <person name="Schmutz J."/>
        </authorList>
    </citation>
    <scope>NUCLEOTIDE SEQUENCE [LARGE SCALE GENOMIC DNA]</scope>
    <source>
        <strain evidence="7">7179.01</strain>
    </source>
</reference>
<keyword evidence="4" id="KW-0804">Transcription</keyword>
<keyword evidence="5" id="KW-0539">Nucleus</keyword>
<evidence type="ECO:0000256" key="6">
    <source>
        <dbReference type="SAM" id="MobiDB-lite"/>
    </source>
</evidence>
<protein>
    <recommendedName>
        <fullName evidence="9">TF-B3 domain-containing protein</fullName>
    </recommendedName>
</protein>
<comment type="subcellular location">
    <subcellularLocation>
        <location evidence="1">Nucleus</location>
    </subcellularLocation>
</comment>
<organism evidence="7 8">
    <name type="scientific">Gossypium tomentosum</name>
    <name type="common">Hawaiian cotton</name>
    <name type="synonym">Gossypium sandvicense</name>
    <dbReference type="NCBI Taxonomy" id="34277"/>
    <lineage>
        <taxon>Eukaryota</taxon>
        <taxon>Viridiplantae</taxon>
        <taxon>Streptophyta</taxon>
        <taxon>Embryophyta</taxon>
        <taxon>Tracheophyta</taxon>
        <taxon>Spermatophyta</taxon>
        <taxon>Magnoliopsida</taxon>
        <taxon>eudicotyledons</taxon>
        <taxon>Gunneridae</taxon>
        <taxon>Pentapetalae</taxon>
        <taxon>rosids</taxon>
        <taxon>malvids</taxon>
        <taxon>Malvales</taxon>
        <taxon>Malvaceae</taxon>
        <taxon>Malvoideae</taxon>
        <taxon>Gossypium</taxon>
    </lineage>
</organism>
<dbReference type="Pfam" id="PF03754">
    <property type="entry name" value="At2g31720-like"/>
    <property type="match status" value="1"/>
</dbReference>
<keyword evidence="3" id="KW-0238">DNA-binding</keyword>
<evidence type="ECO:0008006" key="9">
    <source>
        <dbReference type="Google" id="ProtNLM"/>
    </source>
</evidence>
<proteinExistence type="predicted"/>
<evidence type="ECO:0000256" key="4">
    <source>
        <dbReference type="ARBA" id="ARBA00023163"/>
    </source>
</evidence>
<dbReference type="AlphaFoldDB" id="A0A5D2IWZ3"/>
<evidence type="ECO:0000256" key="1">
    <source>
        <dbReference type="ARBA" id="ARBA00004123"/>
    </source>
</evidence>
<evidence type="ECO:0000256" key="5">
    <source>
        <dbReference type="ARBA" id="ARBA00023242"/>
    </source>
</evidence>
<keyword evidence="8" id="KW-1185">Reference proteome</keyword>
<dbReference type="SUPFAM" id="SSF101936">
    <property type="entry name" value="DNA-binding pseudobarrel domain"/>
    <property type="match status" value="1"/>
</dbReference>
<dbReference type="CDD" id="cd10017">
    <property type="entry name" value="B3_DNA"/>
    <property type="match status" value="1"/>
</dbReference>
<evidence type="ECO:0000313" key="8">
    <source>
        <dbReference type="Proteomes" id="UP000322667"/>
    </source>
</evidence>
<dbReference type="Gene3D" id="2.40.330.10">
    <property type="entry name" value="DNA-binding pseudobarrel domain"/>
    <property type="match status" value="1"/>
</dbReference>
<dbReference type="GO" id="GO:0005634">
    <property type="term" value="C:nucleus"/>
    <property type="evidence" value="ECO:0007669"/>
    <property type="project" value="UniProtKB-SubCell"/>
</dbReference>
<accession>A0A5D2IWZ3</accession>
<evidence type="ECO:0000256" key="2">
    <source>
        <dbReference type="ARBA" id="ARBA00023015"/>
    </source>
</evidence>
<feature type="region of interest" description="Disordered" evidence="6">
    <location>
        <begin position="45"/>
        <end position="73"/>
    </location>
</feature>